<keyword evidence="16" id="KW-0594">Phospholipid biosynthesis</keyword>
<dbReference type="GO" id="GO:0004605">
    <property type="term" value="F:phosphatidate cytidylyltransferase activity"/>
    <property type="evidence" value="ECO:0007669"/>
    <property type="project" value="UniProtKB-EC"/>
</dbReference>
<dbReference type="Pfam" id="PF01148">
    <property type="entry name" value="CTP_transf_1"/>
    <property type="match status" value="1"/>
</dbReference>
<keyword evidence="11 18" id="KW-0812">Transmembrane</keyword>
<dbReference type="PROSITE" id="PS01315">
    <property type="entry name" value="CDS"/>
    <property type="match status" value="1"/>
</dbReference>
<keyword evidence="12 18" id="KW-0548">Nucleotidyltransferase</keyword>
<evidence type="ECO:0000256" key="17">
    <source>
        <dbReference type="ARBA" id="ARBA00023264"/>
    </source>
</evidence>
<keyword evidence="13 19" id="KW-1133">Transmembrane helix</keyword>
<evidence type="ECO:0000313" key="20">
    <source>
        <dbReference type="EMBL" id="MQT16553.1"/>
    </source>
</evidence>
<dbReference type="OrthoDB" id="9799199at2"/>
<accession>A0A7C9GNV4</accession>
<dbReference type="EMBL" id="WIOL01000001">
    <property type="protein sequence ID" value="MQT16553.1"/>
    <property type="molecule type" value="Genomic_DNA"/>
</dbReference>
<dbReference type="UniPathway" id="UPA00557">
    <property type="reaction ID" value="UER00614"/>
</dbReference>
<dbReference type="Proteomes" id="UP000481327">
    <property type="component" value="Unassembled WGS sequence"/>
</dbReference>
<evidence type="ECO:0000256" key="11">
    <source>
        <dbReference type="ARBA" id="ARBA00022692"/>
    </source>
</evidence>
<evidence type="ECO:0000313" key="21">
    <source>
        <dbReference type="Proteomes" id="UP000481327"/>
    </source>
</evidence>
<feature type="transmembrane region" description="Helical" evidence="19">
    <location>
        <begin position="34"/>
        <end position="51"/>
    </location>
</feature>
<evidence type="ECO:0000256" key="8">
    <source>
        <dbReference type="ARBA" id="ARBA00022475"/>
    </source>
</evidence>
<name>A0A7C9GNV4_9SPHN</name>
<dbReference type="GO" id="GO:0016024">
    <property type="term" value="P:CDP-diacylglycerol biosynthetic process"/>
    <property type="evidence" value="ECO:0007669"/>
    <property type="project" value="UniProtKB-UniPathway"/>
</dbReference>
<comment type="pathway">
    <text evidence="4">Lipid metabolism.</text>
</comment>
<proteinExistence type="inferred from homology"/>
<dbReference type="GO" id="GO:0005886">
    <property type="term" value="C:plasma membrane"/>
    <property type="evidence" value="ECO:0007669"/>
    <property type="project" value="UniProtKB-SubCell"/>
</dbReference>
<evidence type="ECO:0000256" key="4">
    <source>
        <dbReference type="ARBA" id="ARBA00005189"/>
    </source>
</evidence>
<dbReference type="PANTHER" id="PTHR46382">
    <property type="entry name" value="PHOSPHATIDATE CYTIDYLYLTRANSFERASE"/>
    <property type="match status" value="1"/>
</dbReference>
<evidence type="ECO:0000256" key="2">
    <source>
        <dbReference type="ARBA" id="ARBA00004651"/>
    </source>
</evidence>
<evidence type="ECO:0000256" key="14">
    <source>
        <dbReference type="ARBA" id="ARBA00023098"/>
    </source>
</evidence>
<comment type="catalytic activity">
    <reaction evidence="1 18">
        <text>a 1,2-diacyl-sn-glycero-3-phosphate + CTP + H(+) = a CDP-1,2-diacyl-sn-glycerol + diphosphate</text>
        <dbReference type="Rhea" id="RHEA:16229"/>
        <dbReference type="ChEBI" id="CHEBI:15378"/>
        <dbReference type="ChEBI" id="CHEBI:33019"/>
        <dbReference type="ChEBI" id="CHEBI:37563"/>
        <dbReference type="ChEBI" id="CHEBI:58332"/>
        <dbReference type="ChEBI" id="CHEBI:58608"/>
        <dbReference type="EC" id="2.7.7.41"/>
    </reaction>
</comment>
<dbReference type="InterPro" id="IPR000374">
    <property type="entry name" value="PC_trans"/>
</dbReference>
<evidence type="ECO:0000256" key="13">
    <source>
        <dbReference type="ARBA" id="ARBA00022989"/>
    </source>
</evidence>
<evidence type="ECO:0000256" key="19">
    <source>
        <dbReference type="SAM" id="Phobius"/>
    </source>
</evidence>
<dbReference type="EC" id="2.7.7.41" evidence="6 18"/>
<feature type="transmembrane region" description="Helical" evidence="19">
    <location>
        <begin position="9"/>
        <end position="28"/>
    </location>
</feature>
<evidence type="ECO:0000256" key="7">
    <source>
        <dbReference type="ARBA" id="ARBA00019373"/>
    </source>
</evidence>
<evidence type="ECO:0000256" key="1">
    <source>
        <dbReference type="ARBA" id="ARBA00001698"/>
    </source>
</evidence>
<feature type="transmembrane region" description="Helical" evidence="19">
    <location>
        <begin position="58"/>
        <end position="76"/>
    </location>
</feature>
<feature type="transmembrane region" description="Helical" evidence="19">
    <location>
        <begin position="213"/>
        <end position="234"/>
    </location>
</feature>
<reference evidence="20 21" key="1">
    <citation type="submission" date="2019-09" db="EMBL/GenBank/DDBJ databases">
        <title>Polymorphobacter sp. isolated from a lake in China.</title>
        <authorList>
            <person name="Liu Z."/>
        </authorList>
    </citation>
    <scope>NUCLEOTIDE SEQUENCE [LARGE SCALE GENOMIC DNA]</scope>
    <source>
        <strain evidence="20 21">D40P</strain>
    </source>
</reference>
<evidence type="ECO:0000256" key="15">
    <source>
        <dbReference type="ARBA" id="ARBA00023136"/>
    </source>
</evidence>
<protein>
    <recommendedName>
        <fullName evidence="7 18">Phosphatidate cytidylyltransferase</fullName>
        <ecNumber evidence="6 18">2.7.7.41</ecNumber>
    </recommendedName>
</protein>
<dbReference type="PANTHER" id="PTHR46382:SF1">
    <property type="entry name" value="PHOSPHATIDATE CYTIDYLYLTRANSFERASE"/>
    <property type="match status" value="1"/>
</dbReference>
<organism evidence="20 21">
    <name type="scientific">Sandarakinorhabdus fusca</name>
    <dbReference type="NCBI Taxonomy" id="1439888"/>
    <lineage>
        <taxon>Bacteria</taxon>
        <taxon>Pseudomonadati</taxon>
        <taxon>Pseudomonadota</taxon>
        <taxon>Alphaproteobacteria</taxon>
        <taxon>Sphingomonadales</taxon>
        <taxon>Sphingosinicellaceae</taxon>
        <taxon>Sandarakinorhabdus</taxon>
    </lineage>
</organism>
<keyword evidence="10 18" id="KW-0808">Transferase</keyword>
<comment type="subcellular location">
    <subcellularLocation>
        <location evidence="2">Cell membrane</location>
        <topology evidence="2">Multi-pass membrane protein</topology>
    </subcellularLocation>
</comment>
<keyword evidence="9" id="KW-0444">Lipid biosynthesis</keyword>
<evidence type="ECO:0000256" key="5">
    <source>
        <dbReference type="ARBA" id="ARBA00010185"/>
    </source>
</evidence>
<evidence type="ECO:0000256" key="12">
    <source>
        <dbReference type="ARBA" id="ARBA00022695"/>
    </source>
</evidence>
<feature type="transmembrane region" description="Helical" evidence="19">
    <location>
        <begin position="184"/>
        <end position="207"/>
    </location>
</feature>
<comment type="caution">
    <text evidence="20">The sequence shown here is derived from an EMBL/GenBank/DDBJ whole genome shotgun (WGS) entry which is preliminary data.</text>
</comment>
<dbReference type="RefSeq" id="WP_152576939.1">
    <property type="nucleotide sequence ID" value="NZ_JAATJI010000001.1"/>
</dbReference>
<evidence type="ECO:0000256" key="6">
    <source>
        <dbReference type="ARBA" id="ARBA00012487"/>
    </source>
</evidence>
<evidence type="ECO:0000256" key="9">
    <source>
        <dbReference type="ARBA" id="ARBA00022516"/>
    </source>
</evidence>
<evidence type="ECO:0000256" key="3">
    <source>
        <dbReference type="ARBA" id="ARBA00005119"/>
    </source>
</evidence>
<keyword evidence="17" id="KW-1208">Phospholipid metabolism</keyword>
<keyword evidence="8" id="KW-1003">Cell membrane</keyword>
<feature type="transmembrane region" description="Helical" evidence="19">
    <location>
        <begin position="82"/>
        <end position="100"/>
    </location>
</feature>
<evidence type="ECO:0000256" key="10">
    <source>
        <dbReference type="ARBA" id="ARBA00022679"/>
    </source>
</evidence>
<sequence>MAAAERNPLLLRIVTGVALVALALAAVWVGGTAYTALVAAATLLMFGEWGVMHRMARLVMRAGLVILAGVILLMSFGRSAEAMLLLGFGAIIIGFFAASLGRSIPAGGVTARVDRAGGRAAAMGLLYCGLPALALLWLRGLSLGLAATVFVLVCVWATDIGAFFAGRAIGGARLAPSISPNKTWAGAVGGVIGAMVVAGGLAIAYLARVGGTGGIAFIGIAGALAVLSVLGDLFESWLKRRAGVKDSGSILPGHGGVMDRLDGLVPVAVAGAGVFAVTGWAG</sequence>
<feature type="transmembrane region" description="Helical" evidence="19">
    <location>
        <begin position="144"/>
        <end position="164"/>
    </location>
</feature>
<keyword evidence="15 19" id="KW-0472">Membrane</keyword>
<evidence type="ECO:0000256" key="18">
    <source>
        <dbReference type="RuleBase" id="RU003938"/>
    </source>
</evidence>
<keyword evidence="21" id="KW-1185">Reference proteome</keyword>
<gene>
    <name evidence="20" type="ORF">F3168_04675</name>
</gene>
<dbReference type="AlphaFoldDB" id="A0A7C9GNV4"/>
<comment type="pathway">
    <text evidence="3 18">Phospholipid metabolism; CDP-diacylglycerol biosynthesis; CDP-diacylglycerol from sn-glycerol 3-phosphate: step 3/3.</text>
</comment>
<keyword evidence="14" id="KW-0443">Lipid metabolism</keyword>
<feature type="transmembrane region" description="Helical" evidence="19">
    <location>
        <begin position="120"/>
        <end position="138"/>
    </location>
</feature>
<comment type="similarity">
    <text evidence="5 18">Belongs to the CDS family.</text>
</comment>
<evidence type="ECO:0000256" key="16">
    <source>
        <dbReference type="ARBA" id="ARBA00023209"/>
    </source>
</evidence>